<dbReference type="GeneID" id="10153988"/>
<comment type="subcellular location">
    <subcellularLocation>
        <location evidence="9">Cytoplasm</location>
    </subcellularLocation>
</comment>
<keyword evidence="11" id="KW-1185">Reference proteome</keyword>
<evidence type="ECO:0000256" key="6">
    <source>
        <dbReference type="ARBA" id="ARBA00022813"/>
    </source>
</evidence>
<dbReference type="EC" id="3.4.25.1" evidence="9"/>
<dbReference type="Gene3D" id="3.60.20.10">
    <property type="entry name" value="Glutamine Phosphoribosylpyrophosphate, subunit 1, domain 1"/>
    <property type="match status" value="1"/>
</dbReference>
<dbReference type="SUPFAM" id="SSF56235">
    <property type="entry name" value="N-terminal nucleophile aminohydrolases (Ntn hydrolases)"/>
    <property type="match status" value="1"/>
</dbReference>
<dbReference type="Proteomes" id="UP000001068">
    <property type="component" value="Chromosome"/>
</dbReference>
<proteinExistence type="inferred from homology"/>
<dbReference type="InterPro" id="IPR001353">
    <property type="entry name" value="Proteasome_sua/b"/>
</dbReference>
<evidence type="ECO:0000256" key="9">
    <source>
        <dbReference type="HAMAP-Rule" id="MF_02113"/>
    </source>
</evidence>
<dbReference type="GO" id="GO:0010498">
    <property type="term" value="P:proteasomal protein catabolic process"/>
    <property type="evidence" value="ECO:0007669"/>
    <property type="project" value="UniProtKB-UniRule"/>
</dbReference>
<comment type="caution">
    <text evidence="9">Lacks conserved residue(s) required for the propagation of feature annotation.</text>
</comment>
<keyword evidence="4 9" id="KW-0888">Threonine protease</keyword>
<feature type="propeptide" id="PRO_5005048687" description="Removed in mature form; by autocatalysis" evidence="9">
    <location>
        <begin position="1"/>
        <end position="7"/>
    </location>
</feature>
<evidence type="ECO:0000256" key="8">
    <source>
        <dbReference type="ARBA" id="ARBA00023145"/>
    </source>
</evidence>
<comment type="subunit">
    <text evidence="9">The 20S proteasome core is composed of 14 alpha and 14 beta subunits that assemble into four stacked heptameric rings, resulting in a barrel-shaped structure. The two inner rings, each composed of seven catalytic beta subunits, are sandwiched by two outer rings, each composed of seven alpha subunits. The catalytic chamber with the active sites is on the inside of the barrel. Has a gated structure, the ends of the cylinder being occluded by the N-termini of the alpha-subunits. Is capped at one or both ends by the proteasome regulatory ATPase, PAN.</text>
</comment>
<keyword evidence="7 9" id="KW-0647">Proteasome</keyword>
<dbReference type="OrthoDB" id="6330at2157"/>
<evidence type="ECO:0000313" key="11">
    <source>
        <dbReference type="Proteomes" id="UP000001068"/>
    </source>
</evidence>
<dbReference type="STRING" id="765177.Desmu_1268"/>
<comment type="similarity">
    <text evidence="9">Belongs to the peptidase T1B family.</text>
</comment>
<dbReference type="InterPro" id="IPR029055">
    <property type="entry name" value="Ntn_hydrolases_N"/>
</dbReference>
<evidence type="ECO:0000256" key="2">
    <source>
        <dbReference type="ARBA" id="ARBA00022490"/>
    </source>
</evidence>
<dbReference type="HOGENOM" id="CLU_035750_7_2_2"/>
<reference evidence="10 11" key="2">
    <citation type="journal article" date="2011" name="Stand. Genomic Sci.">
        <title>Complete genome sequence of Desulfurococcus mucosus type strain (O7/1).</title>
        <authorList>
            <person name="Wirth R."/>
            <person name="Chertkov O."/>
            <person name="Held B."/>
            <person name="Lapidus A."/>
            <person name="Nolan M."/>
            <person name="Lucas S."/>
            <person name="Hammon N."/>
            <person name="Deshpande S."/>
            <person name="Cheng J.F."/>
            <person name="Tapia R."/>
            <person name="Han C."/>
            <person name="Goodwin L."/>
            <person name="Pitluck S."/>
            <person name="Liolios K."/>
            <person name="Ioanna P."/>
            <person name="Ivanova N."/>
            <person name="Mavromatis K."/>
            <person name="Mikhailova N."/>
            <person name="Pati A."/>
            <person name="Chen A."/>
            <person name="Palaniappan K."/>
            <person name="Land M."/>
            <person name="Hauser L."/>
            <person name="Chang Y.J."/>
            <person name="Jeffries C.D."/>
            <person name="Bilek Y."/>
            <person name="Hader T."/>
            <person name="Rohde M."/>
            <person name="Spring S."/>
            <person name="Sikorski J."/>
            <person name="Goker M."/>
            <person name="Woyke T."/>
            <person name="Bristow J."/>
            <person name="Eisen J.A."/>
            <person name="Markowitz V."/>
            <person name="Hugenholtz P."/>
            <person name="Kyrpides N.C."/>
            <person name="Klenk H.P."/>
        </authorList>
    </citation>
    <scope>NUCLEOTIDE SEQUENCE [LARGE SCALE GENOMIC DNA]</scope>
    <source>
        <strain evidence="11">ATCC 35584 / DSM 2162 / JCM 9187 / O7/1</strain>
    </source>
</reference>
<sequence>MGEGVLPGTAIGLKTSEGVVLAAEKRLSYDGFVLSRNARKIHMVTDHVGVGFAGLMGDVGFLVKVLRLEAKNYELQHGREIRARSMAKLLSLILYNYKLAPMLTEVVVGGFDDEGPSLYILDPVGSLIEEKYVAVGSGAQLALGYIEPRYSPSITLAEAEELAVNAIRTVVERDVLSGDGIDLATITRSGYRFKEILFKVTDQQGRGQH</sequence>
<dbReference type="PRINTS" id="PR00141">
    <property type="entry name" value="PROTEASOME"/>
</dbReference>
<reference evidence="11" key="1">
    <citation type="submission" date="2010-11" db="EMBL/GenBank/DDBJ databases">
        <title>The complete genome of Desulfurococcus mucosus DSM 2162.</title>
        <authorList>
            <consortium name="US DOE Joint Genome Institute (JGI-PGF)"/>
            <person name="Lucas S."/>
            <person name="Copeland A."/>
            <person name="Lapidus A."/>
            <person name="Bruce D."/>
            <person name="Goodwin L."/>
            <person name="Pitluck S."/>
            <person name="Kyrpides N."/>
            <person name="Mavromatis K."/>
            <person name="Pagani I."/>
            <person name="Ivanova N."/>
            <person name="Ovchinnikova G."/>
            <person name="Chertkov O."/>
            <person name="Held B."/>
            <person name="Brettin T."/>
            <person name="Detter J.C."/>
            <person name="Tapia R."/>
            <person name="Han C."/>
            <person name="Land M."/>
            <person name="Hauser L."/>
            <person name="Markowitz V."/>
            <person name="Cheng J.-F."/>
            <person name="Hugenholtz P."/>
            <person name="Woyke T."/>
            <person name="Wu D."/>
            <person name="Wirth R."/>
            <person name="Bilek Y."/>
            <person name="Hader T."/>
            <person name="Klenk H.-P."/>
            <person name="Eisen J.A."/>
        </authorList>
    </citation>
    <scope>NUCLEOTIDE SEQUENCE [LARGE SCALE GENOMIC DNA]</scope>
    <source>
        <strain evidence="11">ATCC 35584 / DSM 2162 / JCM 9187 / O7/1</strain>
    </source>
</reference>
<name>E8R799_DESM0</name>
<keyword evidence="6 9" id="KW-0068">Autocatalytic cleavage</keyword>
<dbReference type="PANTHER" id="PTHR32194">
    <property type="entry name" value="METALLOPROTEASE TLDD"/>
    <property type="match status" value="1"/>
</dbReference>
<keyword evidence="8 9" id="KW-0865">Zymogen</keyword>
<dbReference type="PROSITE" id="PS51476">
    <property type="entry name" value="PROTEASOME_BETA_2"/>
    <property type="match status" value="1"/>
</dbReference>
<evidence type="ECO:0000256" key="3">
    <source>
        <dbReference type="ARBA" id="ARBA00022670"/>
    </source>
</evidence>
<dbReference type="GO" id="GO:0019774">
    <property type="term" value="C:proteasome core complex, beta-subunit complex"/>
    <property type="evidence" value="ECO:0007669"/>
    <property type="project" value="UniProtKB-UniRule"/>
</dbReference>
<evidence type="ECO:0000256" key="4">
    <source>
        <dbReference type="ARBA" id="ARBA00022698"/>
    </source>
</evidence>
<gene>
    <name evidence="9" type="primary">psmB</name>
    <name evidence="10" type="ordered locus">Desmu_1268</name>
</gene>
<dbReference type="Pfam" id="PF00227">
    <property type="entry name" value="Proteasome"/>
    <property type="match status" value="1"/>
</dbReference>
<dbReference type="AlphaFoldDB" id="E8R799"/>
<comment type="catalytic activity">
    <reaction evidence="1 9">
        <text>Cleavage of peptide bonds with very broad specificity.</text>
        <dbReference type="EC" id="3.4.25.1"/>
    </reaction>
</comment>
<dbReference type="GO" id="GO:0005737">
    <property type="term" value="C:cytoplasm"/>
    <property type="evidence" value="ECO:0007669"/>
    <property type="project" value="UniProtKB-SubCell"/>
</dbReference>
<dbReference type="HAMAP" id="MF_02113_A">
    <property type="entry name" value="Proteasome_B_A"/>
    <property type="match status" value="1"/>
</dbReference>
<accession>E8R799</accession>
<dbReference type="InterPro" id="IPR019983">
    <property type="entry name" value="Pept_T1A_Psome_bsu_arc"/>
</dbReference>
<dbReference type="InterPro" id="IPR000243">
    <property type="entry name" value="Pept_T1A_subB"/>
</dbReference>
<protein>
    <recommendedName>
        <fullName evidence="9">Proteasome subunit beta</fullName>
        <ecNumber evidence="9">3.4.25.1</ecNumber>
    </recommendedName>
    <alternativeName>
        <fullName evidence="9">20S proteasome beta subunit</fullName>
    </alternativeName>
    <alternativeName>
        <fullName evidence="9">Proteasome core protein PsmB</fullName>
    </alternativeName>
</protein>
<comment type="function">
    <text evidence="9">Component of the proteasome core, a large protease complex with broad specificity involved in protein degradation.</text>
</comment>
<dbReference type="EMBL" id="CP002363">
    <property type="protein sequence ID" value="ADV65564.1"/>
    <property type="molecule type" value="Genomic_DNA"/>
</dbReference>
<dbReference type="InterPro" id="IPR023333">
    <property type="entry name" value="Proteasome_suB-type"/>
</dbReference>
<evidence type="ECO:0000256" key="5">
    <source>
        <dbReference type="ARBA" id="ARBA00022801"/>
    </source>
</evidence>
<evidence type="ECO:0000313" key="10">
    <source>
        <dbReference type="EMBL" id="ADV65564.1"/>
    </source>
</evidence>
<keyword evidence="2 9" id="KW-0963">Cytoplasm</keyword>
<dbReference type="PANTHER" id="PTHR32194:SF0">
    <property type="entry name" value="ATP-DEPENDENT PROTEASE SUBUNIT HSLV"/>
    <property type="match status" value="1"/>
</dbReference>
<evidence type="ECO:0000256" key="1">
    <source>
        <dbReference type="ARBA" id="ARBA00001198"/>
    </source>
</evidence>
<dbReference type="RefSeq" id="WP_013562786.1">
    <property type="nucleotide sequence ID" value="NC_014961.1"/>
</dbReference>
<dbReference type="KEGG" id="dmu:Desmu_1268"/>
<keyword evidence="5 9" id="KW-0378">Hydrolase</keyword>
<dbReference type="eggNOG" id="arCOG00970">
    <property type="taxonomic scope" value="Archaea"/>
</dbReference>
<evidence type="ECO:0000256" key="7">
    <source>
        <dbReference type="ARBA" id="ARBA00022942"/>
    </source>
</evidence>
<organism evidence="10 11">
    <name type="scientific">Desulfurococcus mucosus (strain ATCC 35584 / DSM 2162 / JCM 9187 / O7/1)</name>
    <dbReference type="NCBI Taxonomy" id="765177"/>
    <lineage>
        <taxon>Archaea</taxon>
        <taxon>Thermoproteota</taxon>
        <taxon>Thermoprotei</taxon>
        <taxon>Desulfurococcales</taxon>
        <taxon>Desulfurococcaceae</taxon>
        <taxon>Desulfurococcus</taxon>
    </lineage>
</organism>
<keyword evidence="3 9" id="KW-0645">Protease</keyword>
<dbReference type="GO" id="GO:0004298">
    <property type="term" value="F:threonine-type endopeptidase activity"/>
    <property type="evidence" value="ECO:0007669"/>
    <property type="project" value="UniProtKB-UniRule"/>
</dbReference>
<comment type="activity regulation">
    <text evidence="9">The formation of the proteasomal ATPase PAN-20S proteasome complex, via the docking of the C-termini of PAN into the intersubunit pockets in the alpha-rings, triggers opening of the gate for substrate entry. Interconversion between the open-gate and close-gate conformations leads to a dynamic regulation of the 20S proteasome proteolysis activity.</text>
</comment>
<feature type="chain" id="PRO_5023216381" description="Proteasome subunit beta" evidence="9">
    <location>
        <begin position="8"/>
        <end position="209"/>
    </location>
</feature>